<dbReference type="AlphaFoldDB" id="A0A1B7XWT4"/>
<dbReference type="Proteomes" id="UP000092177">
    <property type="component" value="Chromosome 9"/>
</dbReference>
<evidence type="ECO:0000313" key="2">
    <source>
        <dbReference type="Proteomes" id="UP000092177"/>
    </source>
</evidence>
<proteinExistence type="predicted"/>
<dbReference type="KEGG" id="chig:CH63R_13346"/>
<dbReference type="EMBL" id="LTAN01000009">
    <property type="protein sequence ID" value="OBR04219.1"/>
    <property type="molecule type" value="Genomic_DNA"/>
</dbReference>
<keyword evidence="2" id="KW-1185">Reference proteome</keyword>
<sequence length="78" mass="9191">MVEAKQCSRCLVPQSSQSFCLESVDGSRRRKTARPWRETTMTPEIDQHVANQYHQSLTYRQLLIIWHPVSVTWLRDCT</sequence>
<protein>
    <submittedName>
        <fullName evidence="1">Uncharacterized protein</fullName>
    </submittedName>
</protein>
<name>A0A1B7XWT4_COLHI</name>
<reference evidence="2" key="1">
    <citation type="journal article" date="2017" name="BMC Genomics">
        <title>Gapless genome assembly of Colletotrichum higginsianum reveals chromosome structure and association of transposable elements with secondary metabolite gene clusters.</title>
        <authorList>
            <person name="Dallery J.-F."/>
            <person name="Lapalu N."/>
            <person name="Zampounis A."/>
            <person name="Pigne S."/>
            <person name="Luyten I."/>
            <person name="Amselem J."/>
            <person name="Wittenberg A.H.J."/>
            <person name="Zhou S."/>
            <person name="de Queiroz M.V."/>
            <person name="Robin G.P."/>
            <person name="Auger A."/>
            <person name="Hainaut M."/>
            <person name="Henrissat B."/>
            <person name="Kim K.-T."/>
            <person name="Lee Y.-H."/>
            <person name="Lespinet O."/>
            <person name="Schwartz D.C."/>
            <person name="Thon M.R."/>
            <person name="O'Connell R.J."/>
        </authorList>
    </citation>
    <scope>NUCLEOTIDE SEQUENCE [LARGE SCALE GENOMIC DNA]</scope>
    <source>
        <strain evidence="2">IMI 349063</strain>
    </source>
</reference>
<dbReference type="VEuPathDB" id="FungiDB:CH63R_13346"/>
<dbReference type="RefSeq" id="XP_018152737.1">
    <property type="nucleotide sequence ID" value="XM_018308320.1"/>
</dbReference>
<evidence type="ECO:0000313" key="1">
    <source>
        <dbReference type="EMBL" id="OBR04219.1"/>
    </source>
</evidence>
<comment type="caution">
    <text evidence="1">The sequence shown here is derived from an EMBL/GenBank/DDBJ whole genome shotgun (WGS) entry which is preliminary data.</text>
</comment>
<dbReference type="GeneID" id="28872427"/>
<gene>
    <name evidence="1" type="ORF">CH63R_13346</name>
</gene>
<organism evidence="1 2">
    <name type="scientific">Colletotrichum higginsianum (strain IMI 349063)</name>
    <name type="common">Crucifer anthracnose fungus</name>
    <dbReference type="NCBI Taxonomy" id="759273"/>
    <lineage>
        <taxon>Eukaryota</taxon>
        <taxon>Fungi</taxon>
        <taxon>Dikarya</taxon>
        <taxon>Ascomycota</taxon>
        <taxon>Pezizomycotina</taxon>
        <taxon>Sordariomycetes</taxon>
        <taxon>Hypocreomycetidae</taxon>
        <taxon>Glomerellales</taxon>
        <taxon>Glomerellaceae</taxon>
        <taxon>Colletotrichum</taxon>
        <taxon>Colletotrichum destructivum species complex</taxon>
    </lineage>
</organism>
<accession>A0A1B7XWT4</accession>